<dbReference type="OrthoDB" id="5428055at2759"/>
<dbReference type="Proteomes" id="UP000053342">
    <property type="component" value="Unassembled WGS sequence"/>
</dbReference>
<keyword evidence="3" id="KW-1185">Reference proteome</keyword>
<dbReference type="AlphaFoldDB" id="A0A0D2EGK4"/>
<protein>
    <submittedName>
        <fullName evidence="2">Uncharacterized protein</fullName>
    </submittedName>
</protein>
<dbReference type="GeneID" id="27354743"/>
<evidence type="ECO:0000256" key="1">
    <source>
        <dbReference type="SAM" id="MobiDB-lite"/>
    </source>
</evidence>
<accession>A0A0D2EGK4</accession>
<dbReference type="STRING" id="215243.A0A0D2EGK4"/>
<dbReference type="HOGENOM" id="CLU_008774_0_0_1"/>
<name>A0A0D2EGK4_9EURO</name>
<reference evidence="2 3" key="1">
    <citation type="submission" date="2015-01" db="EMBL/GenBank/DDBJ databases">
        <title>The Genome Sequence of Exophiala oligosperma CBS72588.</title>
        <authorList>
            <consortium name="The Broad Institute Genomics Platform"/>
            <person name="Cuomo C."/>
            <person name="de Hoog S."/>
            <person name="Gorbushina A."/>
            <person name="Stielow B."/>
            <person name="Teixiera M."/>
            <person name="Abouelleil A."/>
            <person name="Chapman S.B."/>
            <person name="Priest M."/>
            <person name="Young S.K."/>
            <person name="Wortman J."/>
            <person name="Nusbaum C."/>
            <person name="Birren B."/>
        </authorList>
    </citation>
    <scope>NUCLEOTIDE SEQUENCE [LARGE SCALE GENOMIC DNA]</scope>
    <source>
        <strain evidence="2 3">CBS 72588</strain>
    </source>
</reference>
<sequence length="1040" mass="117557">MPTRFAHTGLWKLFGGSQQTSWPEPAESTGHFLKQVEDVKYWTAKGPAVRAFEILSPDIVDHLSQFLDTISSRSVVEFYVFMRGDNPTTTYPVVMFTCEDSEPRRQVQKIIDESGLLDDFPGMKSDNAAYPPDSDCQFEQWASETVRQDNEDASCRSNSGSVSITGNTVSVNSVAKAGTFVRKATIGGFVQHELDVYAYTAGHVFHQMMPPSDIRRSEVLQDPVHLSAVASQGIELSLSSVDLDYAFLRLPDPASAFQLNIRSDVHARQPTHVIRAPLKDVAIIVETTSAGTIKGTLSSTRAYTRLPHSKSFQKVFKGRFSQPLAKGDSGSWVIDESNHGLYGHVIGGGGRTAYIMPAHSVFEDAKQKLGGCINFPHNSHIGQSDPRVRTEVQEDLFYEPDPRGLPLMEVAEQVTEPSLQEIEQKMFGRGRDITFILDNLDSKANILWLEVYQSLLDKIEDCDGVDHPGHDKNNKDESESDGSSMICAFMRDDETPDYLVPHRNIVEKFCYGASLHMLQSEQAPFLFKYGAWLGESGGGSFQSGPTWLTARGLYEALNPSRIRTQGRTALEKNADDSSIPKADKDIERRLIFLNDLEPWDIYALVATATTQQVSALQDAFHGYLSSKSCIEVMLPTVCFRFSLHLPYYAWRTSPHPRRDARLDGSGRALRQSMDVSLLAEPLVRDCTADNSYLYEAQISCVVAGCDERRWTAYCFVDSYFDSEDRRPSKPGPEMLSEVQSWGSPSRPPNRHEARYFFLKVLATRTEQICKEWGLVMSKLEQSSRSWFTRSWVRMEIEENEDAIQGLVCSMRQSLERLEAASSILLDLRNAMERTLQVYAEFLDQLTINFSTDVSGSLAEHMASPNSIRTSFTRLQRLEVRLKSLEGRCKAWEWQIRCKLTRRDMDAGELQRRLAEKSHRLSELGKRISLTTMMYLPICFTAAIFSMEESVRPFTPSGTSMLATFIGACILLRVVYQVEVYLSHEKLPTQFQSLKTWWRGAWSWPAFAMRRRQLIPLYSRRNQGHDPEKDQYWLLEGSASG</sequence>
<dbReference type="RefSeq" id="XP_016267275.1">
    <property type="nucleotide sequence ID" value="XM_016403378.1"/>
</dbReference>
<organism evidence="2 3">
    <name type="scientific">Exophiala oligosperma</name>
    <dbReference type="NCBI Taxonomy" id="215243"/>
    <lineage>
        <taxon>Eukaryota</taxon>
        <taxon>Fungi</taxon>
        <taxon>Dikarya</taxon>
        <taxon>Ascomycota</taxon>
        <taxon>Pezizomycotina</taxon>
        <taxon>Eurotiomycetes</taxon>
        <taxon>Chaetothyriomycetidae</taxon>
        <taxon>Chaetothyriales</taxon>
        <taxon>Herpotrichiellaceae</taxon>
        <taxon>Exophiala</taxon>
    </lineage>
</organism>
<evidence type="ECO:0000313" key="2">
    <source>
        <dbReference type="EMBL" id="KIW47059.1"/>
    </source>
</evidence>
<dbReference type="EMBL" id="KN847333">
    <property type="protein sequence ID" value="KIW47059.1"/>
    <property type="molecule type" value="Genomic_DNA"/>
</dbReference>
<dbReference type="VEuPathDB" id="FungiDB:PV06_02669"/>
<evidence type="ECO:0000313" key="3">
    <source>
        <dbReference type="Proteomes" id="UP000053342"/>
    </source>
</evidence>
<proteinExistence type="predicted"/>
<feature type="region of interest" description="Disordered" evidence="1">
    <location>
        <begin position="722"/>
        <end position="748"/>
    </location>
</feature>
<gene>
    <name evidence="2" type="ORF">PV06_02669</name>
</gene>